<feature type="transmembrane region" description="Helical" evidence="1">
    <location>
        <begin position="16"/>
        <end position="38"/>
    </location>
</feature>
<keyword evidence="1" id="KW-0472">Membrane</keyword>
<sequence length="152" mass="16242">MELLAAVLSGIAGNQIWVFAGLLVLVLLIIAVMAAILLRARSAAPPAPAEPAALPPPDATAEEGGAVPALAATAPDVTIRDIRRLFRDGLAAYRETLSRNVYLVPWYLRTGVAASDDAGLLSCAEEVRPPVTAERHAGFSWRFYDRAVVIRR</sequence>
<reference evidence="2 3" key="1">
    <citation type="journal article" date="2011" name="PLoS Genet.">
        <title>Azospirillum genomes reveal transition of bacteria from aquatic to terrestrial environments.</title>
        <authorList>
            <person name="Wisniewski-Dye F."/>
            <person name="Borziak K."/>
            <person name="Khalsa-Moyers G."/>
            <person name="Alexandre G."/>
            <person name="Sukharnikov L.O."/>
            <person name="Wuichet K."/>
            <person name="Hurst G.B."/>
            <person name="McDonald W.H."/>
            <person name="Robertson J.S."/>
            <person name="Barbe V."/>
            <person name="Calteau A."/>
            <person name="Rouy Z."/>
            <person name="Mangenot S."/>
            <person name="Prigent-Combaret C."/>
            <person name="Normand P."/>
            <person name="Boyer M."/>
            <person name="Siguier P."/>
            <person name="Dessaux Y."/>
            <person name="Elmerich C."/>
            <person name="Condemine G."/>
            <person name="Krishnen G."/>
            <person name="Kennedy I."/>
            <person name="Paterson A.H."/>
            <person name="Gonzalez V."/>
            <person name="Mavingui P."/>
            <person name="Zhulin I.B."/>
        </authorList>
    </citation>
    <scope>NUCLEOTIDE SEQUENCE [LARGE SCALE GENOMIC DNA]</scope>
    <source>
        <strain evidence="2 3">Sp245</strain>
    </source>
</reference>
<name>A0A9P1JWM7_9PROT</name>
<dbReference type="AlphaFoldDB" id="A0A9P1JWM7"/>
<keyword evidence="1" id="KW-0812">Transmembrane</keyword>
<proteinExistence type="predicted"/>
<dbReference type="KEGG" id="abs:AZOBR_p1150010"/>
<evidence type="ECO:0000313" key="2">
    <source>
        <dbReference type="EMBL" id="CCD01132.1"/>
    </source>
</evidence>
<accession>A0A9P1JWM7</accession>
<keyword evidence="3" id="KW-1185">Reference proteome</keyword>
<protein>
    <submittedName>
        <fullName evidence="2">Uncharacterized protein</fullName>
    </submittedName>
</protein>
<dbReference type="EMBL" id="HE577328">
    <property type="protein sequence ID" value="CCD01132.1"/>
    <property type="molecule type" value="Genomic_DNA"/>
</dbReference>
<organism evidence="2 3">
    <name type="scientific">Azospirillum baldaniorum</name>
    <dbReference type="NCBI Taxonomy" id="1064539"/>
    <lineage>
        <taxon>Bacteria</taxon>
        <taxon>Pseudomonadati</taxon>
        <taxon>Pseudomonadota</taxon>
        <taxon>Alphaproteobacteria</taxon>
        <taxon>Rhodospirillales</taxon>
        <taxon>Azospirillaceae</taxon>
        <taxon>Azospirillum</taxon>
    </lineage>
</organism>
<evidence type="ECO:0000256" key="1">
    <source>
        <dbReference type="SAM" id="Phobius"/>
    </source>
</evidence>
<dbReference type="Proteomes" id="UP000007319">
    <property type="component" value="Plasmid AZOBR_p1"/>
</dbReference>
<keyword evidence="1" id="KW-1133">Transmembrane helix</keyword>
<keyword evidence="2" id="KW-0614">Plasmid</keyword>
<evidence type="ECO:0000313" key="3">
    <source>
        <dbReference type="Proteomes" id="UP000007319"/>
    </source>
</evidence>
<geneLocation type="plasmid" evidence="2 3">
    <name>AZOBR_p1</name>
</geneLocation>
<dbReference type="RefSeq" id="WP_014198578.1">
    <property type="nucleotide sequence ID" value="NC_016594.1"/>
</dbReference>
<gene>
    <name evidence="2" type="ORF">AZOBR_p1150010</name>
</gene>